<protein>
    <submittedName>
        <fullName evidence="3">DUF2807 domain-containing protein</fullName>
    </submittedName>
</protein>
<name>A0A9J6ZM14_9BACT</name>
<evidence type="ECO:0000313" key="4">
    <source>
        <dbReference type="Proteomes" id="UP001056426"/>
    </source>
</evidence>
<reference evidence="3" key="1">
    <citation type="submission" date="2022-05" db="EMBL/GenBank/DDBJ databases">
        <authorList>
            <person name="Sun X."/>
        </authorList>
    </citation>
    <scope>NUCLEOTIDE SEQUENCE</scope>
    <source>
        <strain evidence="3">Ai-910</strain>
    </source>
</reference>
<feature type="signal peptide" evidence="1">
    <location>
        <begin position="1"/>
        <end position="21"/>
    </location>
</feature>
<dbReference type="InterPro" id="IPR021255">
    <property type="entry name" value="DUF2807"/>
</dbReference>
<keyword evidence="4" id="KW-1185">Reference proteome</keyword>
<evidence type="ECO:0000259" key="2">
    <source>
        <dbReference type="Pfam" id="PF10988"/>
    </source>
</evidence>
<organism evidence="3 4">
    <name type="scientific">Xiashengella succiniciproducens</name>
    <dbReference type="NCBI Taxonomy" id="2949635"/>
    <lineage>
        <taxon>Bacteria</taxon>
        <taxon>Pseudomonadati</taxon>
        <taxon>Bacteroidota</taxon>
        <taxon>Bacteroidia</taxon>
        <taxon>Marinilabiliales</taxon>
        <taxon>Marinilabiliaceae</taxon>
        <taxon>Xiashengella</taxon>
    </lineage>
</organism>
<dbReference type="Proteomes" id="UP001056426">
    <property type="component" value="Chromosome"/>
</dbReference>
<keyword evidence="1" id="KW-0732">Signal</keyword>
<dbReference type="RefSeq" id="WP_250722154.1">
    <property type="nucleotide sequence ID" value="NZ_CP098400.1"/>
</dbReference>
<dbReference type="EMBL" id="CP098400">
    <property type="protein sequence ID" value="URW78769.1"/>
    <property type="molecule type" value="Genomic_DNA"/>
</dbReference>
<dbReference type="AlphaFoldDB" id="A0A9J6ZM14"/>
<accession>A0A9J6ZM14</accession>
<dbReference type="Pfam" id="PF10988">
    <property type="entry name" value="DUF2807"/>
    <property type="match status" value="1"/>
</dbReference>
<feature type="domain" description="Putative auto-transporter adhesin head GIN" evidence="2">
    <location>
        <begin position="35"/>
        <end position="223"/>
    </location>
</feature>
<reference evidence="3" key="2">
    <citation type="submission" date="2022-06" db="EMBL/GenBank/DDBJ databases">
        <title>Xiashengella guii gen. nov. sp. nov., a bacterium isolated form anaerobic digestion tank.</title>
        <authorList>
            <person name="Huang H."/>
        </authorList>
    </citation>
    <scope>NUCLEOTIDE SEQUENCE</scope>
    <source>
        <strain evidence="3">Ai-910</strain>
    </source>
</reference>
<evidence type="ECO:0000256" key="1">
    <source>
        <dbReference type="SAM" id="SignalP"/>
    </source>
</evidence>
<evidence type="ECO:0000313" key="3">
    <source>
        <dbReference type="EMBL" id="URW78769.1"/>
    </source>
</evidence>
<proteinExistence type="predicted"/>
<dbReference type="Gene3D" id="2.160.20.120">
    <property type="match status" value="1"/>
</dbReference>
<dbReference type="KEGG" id="alkq:M9189_07820"/>
<gene>
    <name evidence="3" type="ORF">M9189_07820</name>
</gene>
<sequence length="240" mass="25905">MKRVIVFVLVAALVNTACAYAAKDKVERSFKLEYFDELDVTSAIKVSLTQGKENSIVIRAEEDVIDYVTFRINRDNELEIFIDQTFFDKVRRGFKGVGEVEVNLTFTTLKEINASAASYVESTETLQLNRLSIEATSASKVVLDLNAGEVDAEATSAATIILKGKADSFDAEASSAAEIKASDFIVSRAELEASSAGNIKVRVNGVAEAEASSAGNIRIYGDAQLRRVEASSGGSVKLDK</sequence>
<feature type="chain" id="PRO_5039886683" evidence="1">
    <location>
        <begin position="22"/>
        <end position="240"/>
    </location>
</feature>